<dbReference type="SUPFAM" id="SSF57997">
    <property type="entry name" value="Tropomyosin"/>
    <property type="match status" value="1"/>
</dbReference>
<reference evidence="4" key="1">
    <citation type="journal article" date="2019" name="Int. J. Syst. Evol. Microbiol.">
        <title>The Global Catalogue of Microorganisms (GCM) 10K type strain sequencing project: providing services to taxonomists for standard genome sequencing and annotation.</title>
        <authorList>
            <consortium name="The Broad Institute Genomics Platform"/>
            <consortium name="The Broad Institute Genome Sequencing Center for Infectious Disease"/>
            <person name="Wu L."/>
            <person name="Ma J."/>
        </authorList>
    </citation>
    <scope>NUCLEOTIDE SEQUENCE [LARGE SCALE GENOMIC DNA]</scope>
    <source>
        <strain evidence="4">JCM 9377</strain>
    </source>
</reference>
<name>A0ABP6QPR3_9ACTN</name>
<keyword evidence="1" id="KW-0175">Coiled coil</keyword>
<dbReference type="Proteomes" id="UP001501237">
    <property type="component" value="Unassembled WGS sequence"/>
</dbReference>
<evidence type="ECO:0008006" key="5">
    <source>
        <dbReference type="Google" id="ProtNLM"/>
    </source>
</evidence>
<feature type="compositionally biased region" description="Basic and acidic residues" evidence="2">
    <location>
        <begin position="119"/>
        <end position="134"/>
    </location>
</feature>
<evidence type="ECO:0000256" key="1">
    <source>
        <dbReference type="SAM" id="Coils"/>
    </source>
</evidence>
<feature type="compositionally biased region" description="Basic and acidic residues" evidence="2">
    <location>
        <begin position="214"/>
        <end position="253"/>
    </location>
</feature>
<feature type="coiled-coil region" evidence="1">
    <location>
        <begin position="342"/>
        <end position="369"/>
    </location>
</feature>
<feature type="region of interest" description="Disordered" evidence="2">
    <location>
        <begin position="1"/>
        <end position="62"/>
    </location>
</feature>
<sequence>MSDLNGSGGQRTASTGGLSWSPSPAQSPRELLNNHAQNNHAQQPVQGGGGQTPPDGRTLPGWDLVEKLKQMAELLGEALSVGERRISDVQSEAAQQLANVQADKEKSQRDAATAWTEVNRSRSRAETAERRVAETEQAMRQLVTQHDTMQNARDDALRSVEDANGQRRQAEERIAELARTVDAVRTELNSVRAALTDAENTSQALQVAAGNAAKEAEDARRQADDASRRASDASRQADDSRRRADQADGERQQALEAAQAAMDQAKVAELARESAAQDKARAESEATLARSRTEQLTRERDGAMAAVRQIAGERDAALEKVKERDAWVDQLAEAVTEQRAQLGALSHERDAARDAAEQARNLIDELTRQLRVIMPSSPLHNHAALSEAGMNGVTLNDRNGFPG</sequence>
<feature type="compositionally biased region" description="Low complexity" evidence="2">
    <location>
        <begin position="33"/>
        <end position="45"/>
    </location>
</feature>
<protein>
    <recommendedName>
        <fullName evidence="5">Chromosome partition protein Smc</fullName>
    </recommendedName>
</protein>
<gene>
    <name evidence="3" type="ORF">GCM10010468_77210</name>
</gene>
<feature type="region of interest" description="Disordered" evidence="2">
    <location>
        <begin position="88"/>
        <end position="137"/>
    </location>
</feature>
<proteinExistence type="predicted"/>
<feature type="compositionally biased region" description="Basic and acidic residues" evidence="2">
    <location>
        <begin position="269"/>
        <end position="284"/>
    </location>
</feature>
<comment type="caution">
    <text evidence="3">The sequence shown here is derived from an EMBL/GenBank/DDBJ whole genome shotgun (WGS) entry which is preliminary data.</text>
</comment>
<feature type="compositionally biased region" description="Polar residues" evidence="2">
    <location>
        <begin position="10"/>
        <end position="26"/>
    </location>
</feature>
<feature type="compositionally biased region" description="Polar residues" evidence="2">
    <location>
        <begin position="88"/>
        <end position="99"/>
    </location>
</feature>
<feature type="compositionally biased region" description="Basic and acidic residues" evidence="2">
    <location>
        <begin position="291"/>
        <end position="301"/>
    </location>
</feature>
<organism evidence="3 4">
    <name type="scientific">Actinocorallia longicatena</name>
    <dbReference type="NCBI Taxonomy" id="111803"/>
    <lineage>
        <taxon>Bacteria</taxon>
        <taxon>Bacillati</taxon>
        <taxon>Actinomycetota</taxon>
        <taxon>Actinomycetes</taxon>
        <taxon>Streptosporangiales</taxon>
        <taxon>Thermomonosporaceae</taxon>
        <taxon>Actinocorallia</taxon>
    </lineage>
</organism>
<evidence type="ECO:0000256" key="2">
    <source>
        <dbReference type="SAM" id="MobiDB-lite"/>
    </source>
</evidence>
<feature type="compositionally biased region" description="Low complexity" evidence="2">
    <location>
        <begin position="254"/>
        <end position="268"/>
    </location>
</feature>
<evidence type="ECO:0000313" key="3">
    <source>
        <dbReference type="EMBL" id="GAA3240490.1"/>
    </source>
</evidence>
<keyword evidence="4" id="KW-1185">Reference proteome</keyword>
<dbReference type="EMBL" id="BAAAUV010000041">
    <property type="protein sequence ID" value="GAA3240490.1"/>
    <property type="molecule type" value="Genomic_DNA"/>
</dbReference>
<evidence type="ECO:0000313" key="4">
    <source>
        <dbReference type="Proteomes" id="UP001501237"/>
    </source>
</evidence>
<accession>A0ABP6QPR3</accession>
<feature type="region of interest" description="Disordered" evidence="2">
    <location>
        <begin position="206"/>
        <end position="301"/>
    </location>
</feature>